<keyword evidence="3" id="KW-1185">Reference proteome</keyword>
<organism evidence="2 3">
    <name type="scientific">Chlamydomonas schloesseri</name>
    <dbReference type="NCBI Taxonomy" id="2026947"/>
    <lineage>
        <taxon>Eukaryota</taxon>
        <taxon>Viridiplantae</taxon>
        <taxon>Chlorophyta</taxon>
        <taxon>core chlorophytes</taxon>
        <taxon>Chlorophyceae</taxon>
        <taxon>CS clade</taxon>
        <taxon>Chlamydomonadales</taxon>
        <taxon>Chlamydomonadaceae</taxon>
        <taxon>Chlamydomonas</taxon>
    </lineage>
</organism>
<dbReference type="Gene3D" id="3.30.160.250">
    <property type="match status" value="1"/>
</dbReference>
<dbReference type="Proteomes" id="UP000613740">
    <property type="component" value="Unassembled WGS sequence"/>
</dbReference>
<comment type="caution">
    <text evidence="2">The sequence shown here is derived from an EMBL/GenBank/DDBJ whole genome shotgun (WGS) entry which is preliminary data.</text>
</comment>
<evidence type="ECO:0000313" key="2">
    <source>
        <dbReference type="EMBL" id="KAG2431348.1"/>
    </source>
</evidence>
<dbReference type="AlphaFoldDB" id="A0A835SQH5"/>
<gene>
    <name evidence="2" type="ORF">HYH02_013338</name>
</gene>
<protein>
    <submittedName>
        <fullName evidence="2">Uncharacterized protein</fullName>
    </submittedName>
</protein>
<dbReference type="OrthoDB" id="538121at2759"/>
<feature type="compositionally biased region" description="Low complexity" evidence="1">
    <location>
        <begin position="15"/>
        <end position="36"/>
    </location>
</feature>
<evidence type="ECO:0000256" key="1">
    <source>
        <dbReference type="SAM" id="MobiDB-lite"/>
    </source>
</evidence>
<feature type="region of interest" description="Disordered" evidence="1">
    <location>
        <begin position="1"/>
        <end position="37"/>
    </location>
</feature>
<sequence>MLTTTTGARVAAEAPPSSSSRLPSSSPSRGLPSSSPYAAAEPTIGPFWGCLQRFTDGVFGVFVPDVEDSAAAGDSKEEALLETSRKLSSQLRDVPRDQVPAPSDLQTATAKARAFVDADAGEFIHEESWEMVQVPVDFSLVVDLPAAVLEQLKAQYCT</sequence>
<evidence type="ECO:0000313" key="3">
    <source>
        <dbReference type="Proteomes" id="UP000613740"/>
    </source>
</evidence>
<proteinExistence type="predicted"/>
<feature type="region of interest" description="Disordered" evidence="1">
    <location>
        <begin position="72"/>
        <end position="106"/>
    </location>
</feature>
<name>A0A835SQH5_9CHLO</name>
<dbReference type="EMBL" id="JAEHOD010000073">
    <property type="protein sequence ID" value="KAG2431348.1"/>
    <property type="molecule type" value="Genomic_DNA"/>
</dbReference>
<feature type="compositionally biased region" description="Basic and acidic residues" evidence="1">
    <location>
        <begin position="74"/>
        <end position="85"/>
    </location>
</feature>
<reference evidence="2" key="1">
    <citation type="journal article" date="2020" name="bioRxiv">
        <title>Comparative genomics of Chlamydomonas.</title>
        <authorList>
            <person name="Craig R.J."/>
            <person name="Hasan A.R."/>
            <person name="Ness R.W."/>
            <person name="Keightley P.D."/>
        </authorList>
    </citation>
    <scope>NUCLEOTIDE SEQUENCE</scope>
    <source>
        <strain evidence="2">CCAP 11/173</strain>
    </source>
</reference>
<accession>A0A835SQH5</accession>